<dbReference type="Gene3D" id="3.40.630.10">
    <property type="entry name" value="Zn peptidases"/>
    <property type="match status" value="1"/>
</dbReference>
<dbReference type="PANTHER" id="PTHR42994">
    <property type="entry name" value="PEPTIDASE T"/>
    <property type="match status" value="1"/>
</dbReference>
<comment type="caution">
    <text evidence="4">The sequence shown here is derived from an EMBL/GenBank/DDBJ whole genome shotgun (WGS) entry which is preliminary data.</text>
</comment>
<organism evidence="4 5">
    <name type="scientific">Candidatus Avacidaminococcus intestinavium</name>
    <dbReference type="NCBI Taxonomy" id="2840684"/>
    <lineage>
        <taxon>Bacteria</taxon>
        <taxon>Bacillati</taxon>
        <taxon>Bacillota</taxon>
        <taxon>Negativicutes</taxon>
        <taxon>Acidaminococcales</taxon>
        <taxon>Acidaminococcaceae</taxon>
        <taxon>Acidaminococcaceae incertae sedis</taxon>
        <taxon>Candidatus Avacidaminococcus</taxon>
    </lineage>
</organism>
<dbReference type="InterPro" id="IPR036264">
    <property type="entry name" value="Bact_exopeptidase_dim_dom"/>
</dbReference>
<reference evidence="4" key="2">
    <citation type="journal article" date="2021" name="PeerJ">
        <title>Extensive microbial diversity within the chicken gut microbiome revealed by metagenomics and culture.</title>
        <authorList>
            <person name="Gilroy R."/>
            <person name="Ravi A."/>
            <person name="Getino M."/>
            <person name="Pursley I."/>
            <person name="Horton D.L."/>
            <person name="Alikhan N.F."/>
            <person name="Baker D."/>
            <person name="Gharbi K."/>
            <person name="Hall N."/>
            <person name="Watson M."/>
            <person name="Adriaenssens E.M."/>
            <person name="Foster-Nyarko E."/>
            <person name="Jarju S."/>
            <person name="Secka A."/>
            <person name="Antonio M."/>
            <person name="Oren A."/>
            <person name="Chaudhuri R.R."/>
            <person name="La Ragione R."/>
            <person name="Hildebrand F."/>
            <person name="Pallen M.J."/>
        </authorList>
    </citation>
    <scope>NUCLEOTIDE SEQUENCE</scope>
    <source>
        <strain evidence="4">CHK160-1198</strain>
    </source>
</reference>
<accession>A0A9D1MNP2</accession>
<dbReference type="InterPro" id="IPR002933">
    <property type="entry name" value="Peptidase_M20"/>
</dbReference>
<evidence type="ECO:0000256" key="1">
    <source>
        <dbReference type="ARBA" id="ARBA00001947"/>
    </source>
</evidence>
<dbReference type="AlphaFoldDB" id="A0A9D1MNP2"/>
<dbReference type="Pfam" id="PF07687">
    <property type="entry name" value="M20_dimer"/>
    <property type="match status" value="1"/>
</dbReference>
<name>A0A9D1MNP2_9FIRM</name>
<sequence length="372" mass="40007">MEQIIKDFLELVQIPVASRNERAIADCIIKKLKDLGLEVQEDDTAAKIGGNTGNIYALLKGDSSIEPILFSAHLDRVKNNGEIAPIIDKAEGKIKADGKTILAADDVSGICVTLEALRRVIDSGKPHGDIEVAFSVCEEAGVLGSKHYDFTKFKAKKAYVFDAPGRIGKIVLQAPAKAKITYQIHGLSAHAGNEPEKGINAAKGAAALVMALPDSRITPMTTTNVSTILAGGKTTNVVCDYAEVLAEARSTDAKEFEAILAEFEKPVAEIEKQYGVKIECLIEVLYQTFKIEQAEEIAQIAAKALTRLGVEVNFARGGGGMDGNHFNNNGIQAVGIAPGYFKNHTNDEYVYIEDLIKCGEVAYQLSEIVAGR</sequence>
<dbReference type="EMBL" id="DVNI01000004">
    <property type="protein sequence ID" value="HIU63480.1"/>
    <property type="molecule type" value="Genomic_DNA"/>
</dbReference>
<evidence type="ECO:0000313" key="4">
    <source>
        <dbReference type="EMBL" id="HIU63480.1"/>
    </source>
</evidence>
<gene>
    <name evidence="4" type="ORF">IAB06_00350</name>
</gene>
<feature type="domain" description="Peptidase M20 dimerisation" evidence="3">
    <location>
        <begin position="178"/>
        <end position="274"/>
    </location>
</feature>
<evidence type="ECO:0000259" key="3">
    <source>
        <dbReference type="Pfam" id="PF07687"/>
    </source>
</evidence>
<dbReference type="Gene3D" id="3.30.70.360">
    <property type="match status" value="1"/>
</dbReference>
<comment type="cofactor">
    <cofactor evidence="1">
        <name>Zn(2+)</name>
        <dbReference type="ChEBI" id="CHEBI:29105"/>
    </cofactor>
</comment>
<evidence type="ECO:0000313" key="5">
    <source>
        <dbReference type="Proteomes" id="UP000824099"/>
    </source>
</evidence>
<dbReference type="GO" id="GO:0016787">
    <property type="term" value="F:hydrolase activity"/>
    <property type="evidence" value="ECO:0007669"/>
    <property type="project" value="InterPro"/>
</dbReference>
<dbReference type="PANTHER" id="PTHR42994:SF2">
    <property type="entry name" value="PEPTIDASE"/>
    <property type="match status" value="1"/>
</dbReference>
<dbReference type="InterPro" id="IPR011650">
    <property type="entry name" value="Peptidase_M20_dimer"/>
</dbReference>
<evidence type="ECO:0000256" key="2">
    <source>
        <dbReference type="ARBA" id="ARBA00022833"/>
    </source>
</evidence>
<keyword evidence="2" id="KW-0862">Zinc</keyword>
<dbReference type="InterPro" id="IPR010162">
    <property type="entry name" value="PepT-like"/>
</dbReference>
<reference evidence="4" key="1">
    <citation type="submission" date="2020-10" db="EMBL/GenBank/DDBJ databases">
        <authorList>
            <person name="Gilroy R."/>
        </authorList>
    </citation>
    <scope>NUCLEOTIDE SEQUENCE</scope>
    <source>
        <strain evidence="4">CHK160-1198</strain>
    </source>
</reference>
<proteinExistence type="predicted"/>
<dbReference type="SUPFAM" id="SSF53187">
    <property type="entry name" value="Zn-dependent exopeptidases"/>
    <property type="match status" value="1"/>
</dbReference>
<dbReference type="NCBIfam" id="TIGR01883">
    <property type="entry name" value="PepT-like"/>
    <property type="match status" value="1"/>
</dbReference>
<dbReference type="Proteomes" id="UP000824099">
    <property type="component" value="Unassembled WGS sequence"/>
</dbReference>
<dbReference type="Pfam" id="PF01546">
    <property type="entry name" value="Peptidase_M20"/>
    <property type="match status" value="1"/>
</dbReference>
<dbReference type="SUPFAM" id="SSF55031">
    <property type="entry name" value="Bacterial exopeptidase dimerisation domain"/>
    <property type="match status" value="1"/>
</dbReference>
<protein>
    <submittedName>
        <fullName evidence="4">M20/M25/M40 family metallo-hydrolase</fullName>
    </submittedName>
</protein>